<evidence type="ECO:0000256" key="2">
    <source>
        <dbReference type="SAM" id="MobiDB-lite"/>
    </source>
</evidence>
<dbReference type="Pfam" id="PF13914">
    <property type="entry name" value="Phostensin"/>
    <property type="match status" value="1"/>
</dbReference>
<keyword evidence="1" id="KW-0175">Coiled coil</keyword>
<protein>
    <recommendedName>
        <fullName evidence="3">Phostensin/Taperin PP1-binding domain-containing protein</fullName>
    </recommendedName>
</protein>
<feature type="domain" description="Phostensin/Taperin PP1-binding" evidence="3">
    <location>
        <begin position="1009"/>
        <end position="1106"/>
    </location>
</feature>
<organism evidence="4 5">
    <name type="scientific">Mugilogobius chulae</name>
    <name type="common">yellowstripe goby</name>
    <dbReference type="NCBI Taxonomy" id="88201"/>
    <lineage>
        <taxon>Eukaryota</taxon>
        <taxon>Metazoa</taxon>
        <taxon>Chordata</taxon>
        <taxon>Craniata</taxon>
        <taxon>Vertebrata</taxon>
        <taxon>Euteleostomi</taxon>
        <taxon>Actinopterygii</taxon>
        <taxon>Neopterygii</taxon>
        <taxon>Teleostei</taxon>
        <taxon>Neoteleostei</taxon>
        <taxon>Acanthomorphata</taxon>
        <taxon>Gobiaria</taxon>
        <taxon>Gobiiformes</taxon>
        <taxon>Gobioidei</taxon>
        <taxon>Gobiidae</taxon>
        <taxon>Gobionellinae</taxon>
        <taxon>Mugilogobius</taxon>
    </lineage>
</organism>
<dbReference type="PANTHER" id="PTHR21685">
    <property type="entry name" value="TON-B BOX DOMAIN"/>
    <property type="match status" value="1"/>
</dbReference>
<feature type="region of interest" description="Disordered" evidence="2">
    <location>
        <begin position="974"/>
        <end position="1053"/>
    </location>
</feature>
<feature type="region of interest" description="Disordered" evidence="2">
    <location>
        <begin position="717"/>
        <end position="843"/>
    </location>
</feature>
<proteinExistence type="predicted"/>
<sequence>MSVSSLPEWKQLLLERKRRDEEAREKREKQEEQKLANMPAWKRGIIQRRKAKQDSPGEACPIEARSPSDGLSDTDSSVTVNLGSDVSSSPDPGMWLDGDSKYGSQVSLETIVPVNENPFIKIQKRKGRDVELCSPKSYDGEAGRGRDFGMKMEKFRDLSEGRDKEHCSKPADVNRSRSVPKEKDRNQKRQDKDFLKVKKEEECRDSDSTSSAFSPCLRTIRADNIIIIEQERKCNEERKGRWKELERSDEDVQGKRALKMDLKEILAGGGSVTEIRASEVLIIKPPEAKSKEDVEKFDGKREGRELRADMSWLKEKSKEFVKEKERPWGQATMIKEEKKDNSDDSVFVERGGRVSQLLSKFGEHRKPPSRSKSSESLIPQQNLTDDAEDEEREGRRSTQLKGVPKRSFSFSDRVFSNRENGYEEEIRTRERICSEKAHWTEVASLGRDNAAKIKMGCARLLEKDRIGRYRHWQTKEKQSRNYLDGDEGFTIASVKNVEGISFAKRVPIRQEGRAREKNIYGVEKGVKFEGQNYECKIQATNQRDASYRHESTSRESSSLLCTVQDSSHRESSSGTRATSSQQNDERFSDNKVLSIEKREKTSSIVSGSLDAKPSPLTPTLGAHPAPLEIQIPRTVFYVAEEMLDKKTASAVQDWDSSKDGENVESLKAGKPISRVESLKEKIRLQQTEITKQKEAKEEEQLKEAVVCETVAATTMAEAEIEQEVDSQTVQSAAEVEKEVAPPASEPDNDVTEEVSVARGSPQLPDSKSDVEEVDSCGETDTESTKPESDEEQENAENDQVNSSEDILEDYKQFSEEDLKELSGNFESEESVSPSPPDSNSLEAMSRIYNLETVGSRSGLCLRDRNAEISPVHLIKIKPLSSQQHGEGIQSIQRQIENFKLKEQEANKAQLGSNSKVTAKGNILKEEDTTDKQDTVLSPHMSPKRVNSPDQSIEINASILRSQSPENALKILDLAPTPVSSPCSPSPAQSPNNSPAPSPTPTKLFTIKSASGGQVKRGATITITPKKPQGQGSSPVATSASPTLNTSANEPSKKKYPTVEEIEVIGGYLNLDKSCLVKNKGTSKKVKVCFSEERLEQLCEYPSETSMWAGSPYPLDLDWTDPDLDQDEEVHMETISIPKSTRSIGTATGRGLRVGHQLLKKHSV</sequence>
<keyword evidence="5" id="KW-1185">Reference proteome</keyword>
<dbReference type="Proteomes" id="UP001460270">
    <property type="component" value="Unassembled WGS sequence"/>
</dbReference>
<dbReference type="AlphaFoldDB" id="A0AAW0NLF9"/>
<feature type="compositionally biased region" description="Low complexity" evidence="2">
    <location>
        <begin position="974"/>
        <end position="992"/>
    </location>
</feature>
<feature type="region of interest" description="Disordered" evidence="2">
    <location>
        <begin position="1"/>
        <end position="100"/>
    </location>
</feature>
<evidence type="ECO:0000259" key="3">
    <source>
        <dbReference type="Pfam" id="PF13914"/>
    </source>
</evidence>
<name>A0AAW0NLF9_9GOBI</name>
<comment type="caution">
    <text evidence="4">The sequence shown here is derived from an EMBL/GenBank/DDBJ whole genome shotgun (WGS) entry which is preliminary data.</text>
</comment>
<dbReference type="GO" id="GO:0019902">
    <property type="term" value="F:phosphatase binding"/>
    <property type="evidence" value="ECO:0007669"/>
    <property type="project" value="InterPro"/>
</dbReference>
<dbReference type="InterPro" id="IPR025907">
    <property type="entry name" value="Phostensin/Taperin_PP1-bd_dom"/>
</dbReference>
<accession>A0AAW0NLF9</accession>
<feature type="compositionally biased region" description="Basic and acidic residues" evidence="2">
    <location>
        <begin position="138"/>
        <end position="207"/>
    </location>
</feature>
<feature type="compositionally biased region" description="Basic and acidic residues" evidence="2">
    <location>
        <begin position="922"/>
        <end position="933"/>
    </location>
</feature>
<feature type="compositionally biased region" description="Polar residues" evidence="2">
    <location>
        <begin position="69"/>
        <end position="90"/>
    </location>
</feature>
<feature type="compositionally biased region" description="Polar residues" evidence="2">
    <location>
        <begin position="554"/>
        <end position="565"/>
    </location>
</feature>
<evidence type="ECO:0000256" key="1">
    <source>
        <dbReference type="SAM" id="Coils"/>
    </source>
</evidence>
<dbReference type="InterPro" id="IPR026671">
    <property type="entry name" value="PPP1R18/Tprn"/>
</dbReference>
<gene>
    <name evidence="4" type="ORF">WMY93_020245</name>
</gene>
<feature type="region of interest" description="Disordered" evidence="2">
    <location>
        <begin position="322"/>
        <end position="405"/>
    </location>
</feature>
<feature type="compositionally biased region" description="Basic and acidic residues" evidence="2">
    <location>
        <begin position="13"/>
        <end position="34"/>
    </location>
</feature>
<dbReference type="PANTHER" id="PTHR21685:SF0">
    <property type="entry name" value="PHOSTENSIN"/>
    <property type="match status" value="1"/>
</dbReference>
<feature type="compositionally biased region" description="Acidic residues" evidence="2">
    <location>
        <begin position="771"/>
        <end position="781"/>
    </location>
</feature>
<feature type="coiled-coil region" evidence="1">
    <location>
        <begin position="675"/>
        <end position="704"/>
    </location>
</feature>
<feature type="region of interest" description="Disordered" evidence="2">
    <location>
        <begin position="542"/>
        <end position="593"/>
    </location>
</feature>
<reference evidence="5" key="1">
    <citation type="submission" date="2024-04" db="EMBL/GenBank/DDBJ databases">
        <title>Salinicola lusitanus LLJ914,a marine bacterium isolated from the Okinawa Trough.</title>
        <authorList>
            <person name="Li J."/>
        </authorList>
    </citation>
    <scope>NUCLEOTIDE SEQUENCE [LARGE SCALE GENOMIC DNA]</scope>
</reference>
<evidence type="ECO:0000313" key="5">
    <source>
        <dbReference type="Proteomes" id="UP001460270"/>
    </source>
</evidence>
<dbReference type="EMBL" id="JBBPFD010000014">
    <property type="protein sequence ID" value="KAK7899392.1"/>
    <property type="molecule type" value="Genomic_DNA"/>
</dbReference>
<feature type="region of interest" description="Disordered" evidence="2">
    <location>
        <begin position="123"/>
        <end position="214"/>
    </location>
</feature>
<feature type="compositionally biased region" description="Polar residues" evidence="2">
    <location>
        <begin position="1029"/>
        <end position="1049"/>
    </location>
</feature>
<feature type="region of interest" description="Disordered" evidence="2">
    <location>
        <begin position="906"/>
        <end position="956"/>
    </location>
</feature>
<feature type="compositionally biased region" description="Polar residues" evidence="2">
    <location>
        <begin position="572"/>
        <end position="582"/>
    </location>
</feature>
<feature type="compositionally biased region" description="Polar residues" evidence="2">
    <location>
        <begin position="947"/>
        <end position="956"/>
    </location>
</feature>
<feature type="compositionally biased region" description="Basic and acidic residues" evidence="2">
    <location>
        <begin position="583"/>
        <end position="593"/>
    </location>
</feature>
<feature type="compositionally biased region" description="Basic and acidic residues" evidence="2">
    <location>
        <begin position="808"/>
        <end position="820"/>
    </location>
</feature>
<evidence type="ECO:0000313" key="4">
    <source>
        <dbReference type="EMBL" id="KAK7899392.1"/>
    </source>
</evidence>